<proteinExistence type="predicted"/>
<reference evidence="1" key="1">
    <citation type="journal article" date="2020" name="Stud. Mycol.">
        <title>101 Dothideomycetes genomes: a test case for predicting lifestyles and emergence of pathogens.</title>
        <authorList>
            <person name="Haridas S."/>
            <person name="Albert R."/>
            <person name="Binder M."/>
            <person name="Bloem J."/>
            <person name="Labutti K."/>
            <person name="Salamov A."/>
            <person name="Andreopoulos B."/>
            <person name="Baker S."/>
            <person name="Barry K."/>
            <person name="Bills G."/>
            <person name="Bluhm B."/>
            <person name="Cannon C."/>
            <person name="Castanera R."/>
            <person name="Culley D."/>
            <person name="Daum C."/>
            <person name="Ezra D."/>
            <person name="Gonzalez J."/>
            <person name="Henrissat B."/>
            <person name="Kuo A."/>
            <person name="Liang C."/>
            <person name="Lipzen A."/>
            <person name="Lutzoni F."/>
            <person name="Magnuson J."/>
            <person name="Mondo S."/>
            <person name="Nolan M."/>
            <person name="Ohm R."/>
            <person name="Pangilinan J."/>
            <person name="Park H.-J."/>
            <person name="Ramirez L."/>
            <person name="Alfaro M."/>
            <person name="Sun H."/>
            <person name="Tritt A."/>
            <person name="Yoshinaga Y."/>
            <person name="Zwiers L.-H."/>
            <person name="Turgeon B."/>
            <person name="Goodwin S."/>
            <person name="Spatafora J."/>
            <person name="Crous P."/>
            <person name="Grigoriev I."/>
        </authorList>
    </citation>
    <scope>NUCLEOTIDE SEQUENCE</scope>
    <source>
        <strain evidence="1">CBS 130266</strain>
    </source>
</reference>
<dbReference type="Proteomes" id="UP000800235">
    <property type="component" value="Unassembled WGS sequence"/>
</dbReference>
<dbReference type="EMBL" id="MU007044">
    <property type="protein sequence ID" value="KAF2429764.1"/>
    <property type="molecule type" value="Genomic_DNA"/>
</dbReference>
<gene>
    <name evidence="1" type="ORF">EJ08DRAFT_698031</name>
</gene>
<evidence type="ECO:0000313" key="1">
    <source>
        <dbReference type="EMBL" id="KAF2429764.1"/>
    </source>
</evidence>
<accession>A0A9P4NR33</accession>
<name>A0A9P4NR33_9PEZI</name>
<comment type="caution">
    <text evidence="1">The sequence shown here is derived from an EMBL/GenBank/DDBJ whole genome shotgun (WGS) entry which is preliminary data.</text>
</comment>
<sequence length="189" mass="22137">MSQSTFFADYIKNCSVTEEILIYPHDGYSSLVAFRAVIDYLYFMDYFDDPDARFVYQPNDESDSFGLARRSEHKPSMLLTAQAYLDAVDCGVEILKGTAIKKFDFAAKHHWDTNEFMGYVELVYKMKFNRRTQEVQNENVHLLPNTREKRLHFTLISWALVHLQEASNHSAIAREEDSLGDFKKRWIKD</sequence>
<evidence type="ECO:0000313" key="2">
    <source>
        <dbReference type="Proteomes" id="UP000800235"/>
    </source>
</evidence>
<protein>
    <submittedName>
        <fullName evidence="1">Uncharacterized protein</fullName>
    </submittedName>
</protein>
<organism evidence="1 2">
    <name type="scientific">Tothia fuscella</name>
    <dbReference type="NCBI Taxonomy" id="1048955"/>
    <lineage>
        <taxon>Eukaryota</taxon>
        <taxon>Fungi</taxon>
        <taxon>Dikarya</taxon>
        <taxon>Ascomycota</taxon>
        <taxon>Pezizomycotina</taxon>
        <taxon>Dothideomycetes</taxon>
        <taxon>Pleosporomycetidae</taxon>
        <taxon>Venturiales</taxon>
        <taxon>Cylindrosympodiaceae</taxon>
        <taxon>Tothia</taxon>
    </lineage>
</organism>
<dbReference type="AlphaFoldDB" id="A0A9P4NR33"/>
<keyword evidence="2" id="KW-1185">Reference proteome</keyword>